<gene>
    <name evidence="3" type="ORF">DRP53_01420</name>
</gene>
<keyword evidence="1" id="KW-0808">Transferase</keyword>
<evidence type="ECO:0000313" key="3">
    <source>
        <dbReference type="EMBL" id="RKX71485.1"/>
    </source>
</evidence>
<dbReference type="InterPro" id="IPR001296">
    <property type="entry name" value="Glyco_trans_1"/>
</dbReference>
<reference evidence="3 4" key="1">
    <citation type="submission" date="2018-06" db="EMBL/GenBank/DDBJ databases">
        <title>Extensive metabolic versatility and redundancy in microbially diverse, dynamic hydrothermal sediments.</title>
        <authorList>
            <person name="Dombrowski N."/>
            <person name="Teske A."/>
            <person name="Baker B.J."/>
        </authorList>
    </citation>
    <scope>NUCLEOTIDE SEQUENCE [LARGE SCALE GENOMIC DNA]</scope>
    <source>
        <strain evidence="3">B36_G15</strain>
    </source>
</reference>
<dbReference type="GO" id="GO:0009103">
    <property type="term" value="P:lipopolysaccharide biosynthetic process"/>
    <property type="evidence" value="ECO:0007669"/>
    <property type="project" value="TreeGrafter"/>
</dbReference>
<dbReference type="SUPFAM" id="SSF53756">
    <property type="entry name" value="UDP-Glycosyltransferase/glycogen phosphorylase"/>
    <property type="match status" value="1"/>
</dbReference>
<evidence type="ECO:0000259" key="2">
    <source>
        <dbReference type="Pfam" id="PF00534"/>
    </source>
</evidence>
<dbReference type="PANTHER" id="PTHR46401:SF2">
    <property type="entry name" value="GLYCOSYLTRANSFERASE WBBK-RELATED"/>
    <property type="match status" value="1"/>
</dbReference>
<evidence type="ECO:0000256" key="1">
    <source>
        <dbReference type="ARBA" id="ARBA00022679"/>
    </source>
</evidence>
<proteinExistence type="predicted"/>
<name>A0A660SKW0_UNCW3</name>
<feature type="domain" description="Glycosyl transferase family 1" evidence="2">
    <location>
        <begin position="185"/>
        <end position="345"/>
    </location>
</feature>
<dbReference type="Pfam" id="PF00534">
    <property type="entry name" value="Glycos_transf_1"/>
    <property type="match status" value="1"/>
</dbReference>
<dbReference type="EMBL" id="QNBE01000008">
    <property type="protein sequence ID" value="RKX71485.1"/>
    <property type="molecule type" value="Genomic_DNA"/>
</dbReference>
<dbReference type="Proteomes" id="UP000268469">
    <property type="component" value="Unassembled WGS sequence"/>
</dbReference>
<dbReference type="GO" id="GO:0016757">
    <property type="term" value="F:glycosyltransferase activity"/>
    <property type="evidence" value="ECO:0007669"/>
    <property type="project" value="InterPro"/>
</dbReference>
<dbReference type="Gene3D" id="3.40.50.2000">
    <property type="entry name" value="Glycogen Phosphorylase B"/>
    <property type="match status" value="2"/>
</dbReference>
<sequence length="373" mass="42933">MMGMKIAHFLYDDIENPWLGGGGAFRLLELYSRFPKEAKIIVYTGMFPHANRTRIRGGIKFVRLGSGLSYLISRISFIFCSIILSFFIDCDILIEDFSPYSPLFFPIIRRNLSIIIFQNIFGNHFLRTKGLLGIIPWCIEKLYIRVTPVMMTSSLKLAKIIKREKKPNQFVFPVPCGVDTNCFKTLPEEKNYILFLGRLDMYQKGIDVLLRSYSQIKDEIKGIDLIIAGTGKDFKKVRNLITSLGLDNRVRLVGRVEGKEKYELLSQCLFLCMPSRFESWGIVAAEAMACGKPVIATNIEGLDEVVDEKTAIIIPPDDPEALANAMLRLARDKKLRRELGRRAREKAREFDWDKRAQATWEFYKKFMEAAKRR</sequence>
<evidence type="ECO:0000313" key="4">
    <source>
        <dbReference type="Proteomes" id="UP000268469"/>
    </source>
</evidence>
<protein>
    <recommendedName>
        <fullName evidence="2">Glycosyl transferase family 1 domain-containing protein</fullName>
    </recommendedName>
</protein>
<comment type="caution">
    <text evidence="3">The sequence shown here is derived from an EMBL/GenBank/DDBJ whole genome shotgun (WGS) entry which is preliminary data.</text>
</comment>
<dbReference type="CDD" id="cd03801">
    <property type="entry name" value="GT4_PimA-like"/>
    <property type="match status" value="1"/>
</dbReference>
<organism evidence="3 4">
    <name type="scientific">candidate division WOR-3 bacterium</name>
    <dbReference type="NCBI Taxonomy" id="2052148"/>
    <lineage>
        <taxon>Bacteria</taxon>
        <taxon>Bacteria division WOR-3</taxon>
    </lineage>
</organism>
<dbReference type="AlphaFoldDB" id="A0A660SKW0"/>
<accession>A0A660SKW0</accession>
<dbReference type="PANTHER" id="PTHR46401">
    <property type="entry name" value="GLYCOSYLTRANSFERASE WBBK-RELATED"/>
    <property type="match status" value="1"/>
</dbReference>